<gene>
    <name evidence="15" type="ORF">GCK32_022232</name>
</gene>
<keyword evidence="10" id="KW-0325">Glycoprotein</keyword>
<comment type="subcellular location">
    <subcellularLocation>
        <location evidence="1">Membrane</location>
        <topology evidence="1">Multi-pass membrane protein</topology>
    </subcellularLocation>
</comment>
<keyword evidence="6 14" id="KW-1133">Transmembrane helix</keyword>
<evidence type="ECO:0000256" key="3">
    <source>
        <dbReference type="ARBA" id="ARBA00022448"/>
    </source>
</evidence>
<keyword evidence="9 14" id="KW-0472">Membrane</keyword>
<keyword evidence="11 13" id="KW-0739">Sodium transport</keyword>
<keyword evidence="8 13" id="KW-0406">Ion transport</keyword>
<dbReference type="GO" id="GO:0005272">
    <property type="term" value="F:sodium channel activity"/>
    <property type="evidence" value="ECO:0007669"/>
    <property type="project" value="UniProtKB-KW"/>
</dbReference>
<feature type="non-terminal residue" evidence="15">
    <location>
        <position position="1"/>
    </location>
</feature>
<reference evidence="15 16" key="1">
    <citation type="submission" date="2019-10" db="EMBL/GenBank/DDBJ databases">
        <title>Assembly and Annotation for the nematode Trichostrongylus colubriformis.</title>
        <authorList>
            <person name="Martin J."/>
        </authorList>
    </citation>
    <scope>NUCLEOTIDE SEQUENCE [LARGE SCALE GENOMIC DNA]</scope>
    <source>
        <strain evidence="15">G859</strain>
        <tissue evidence="15">Whole worm</tissue>
    </source>
</reference>
<dbReference type="InterPro" id="IPR001873">
    <property type="entry name" value="ENaC"/>
</dbReference>
<evidence type="ECO:0000256" key="6">
    <source>
        <dbReference type="ARBA" id="ARBA00022989"/>
    </source>
</evidence>
<evidence type="ECO:0000313" key="15">
    <source>
        <dbReference type="EMBL" id="KAK5965455.1"/>
    </source>
</evidence>
<comment type="similarity">
    <text evidence="2 13">Belongs to the amiloride-sensitive sodium channel (TC 1.A.6) family.</text>
</comment>
<sequence length="105" mass="11762">PPSRSSILDSSDGLRKRASQVFLEIPAAQLKKIKETEGIGSVEWETKHFCEITTLHGPKRVFYGKRFSCVFWLTVVSVSFLLLLLQISSLVGMYLKHPIVSQVGV</sequence>
<evidence type="ECO:0000256" key="5">
    <source>
        <dbReference type="ARBA" id="ARBA00022692"/>
    </source>
</evidence>
<keyword evidence="16" id="KW-1185">Reference proteome</keyword>
<keyword evidence="7" id="KW-0915">Sodium</keyword>
<feature type="non-terminal residue" evidence="15">
    <location>
        <position position="105"/>
    </location>
</feature>
<evidence type="ECO:0000256" key="4">
    <source>
        <dbReference type="ARBA" id="ARBA00022461"/>
    </source>
</evidence>
<evidence type="ECO:0000313" key="16">
    <source>
        <dbReference type="Proteomes" id="UP001331761"/>
    </source>
</evidence>
<dbReference type="Proteomes" id="UP001331761">
    <property type="component" value="Unassembled WGS sequence"/>
</dbReference>
<protein>
    <submittedName>
        <fullName evidence="15">Uncharacterized protein</fullName>
    </submittedName>
</protein>
<evidence type="ECO:0000256" key="1">
    <source>
        <dbReference type="ARBA" id="ARBA00004141"/>
    </source>
</evidence>
<dbReference type="GO" id="GO:0016020">
    <property type="term" value="C:membrane"/>
    <property type="evidence" value="ECO:0007669"/>
    <property type="project" value="UniProtKB-SubCell"/>
</dbReference>
<evidence type="ECO:0000256" key="13">
    <source>
        <dbReference type="RuleBase" id="RU000679"/>
    </source>
</evidence>
<name>A0AAN8FAI9_TRICO</name>
<dbReference type="EMBL" id="WIXE01024620">
    <property type="protein sequence ID" value="KAK5965455.1"/>
    <property type="molecule type" value="Genomic_DNA"/>
</dbReference>
<dbReference type="AlphaFoldDB" id="A0AAN8FAI9"/>
<dbReference type="Pfam" id="PF00858">
    <property type="entry name" value="ASC"/>
    <property type="match status" value="1"/>
</dbReference>
<comment type="caution">
    <text evidence="15">The sequence shown here is derived from an EMBL/GenBank/DDBJ whole genome shotgun (WGS) entry which is preliminary data.</text>
</comment>
<evidence type="ECO:0000256" key="11">
    <source>
        <dbReference type="ARBA" id="ARBA00023201"/>
    </source>
</evidence>
<accession>A0AAN8FAI9</accession>
<evidence type="ECO:0000256" key="12">
    <source>
        <dbReference type="ARBA" id="ARBA00023303"/>
    </source>
</evidence>
<organism evidence="15 16">
    <name type="scientific">Trichostrongylus colubriformis</name>
    <name type="common">Black scour worm</name>
    <dbReference type="NCBI Taxonomy" id="6319"/>
    <lineage>
        <taxon>Eukaryota</taxon>
        <taxon>Metazoa</taxon>
        <taxon>Ecdysozoa</taxon>
        <taxon>Nematoda</taxon>
        <taxon>Chromadorea</taxon>
        <taxon>Rhabditida</taxon>
        <taxon>Rhabditina</taxon>
        <taxon>Rhabditomorpha</taxon>
        <taxon>Strongyloidea</taxon>
        <taxon>Trichostrongylidae</taxon>
        <taxon>Trichostrongylus</taxon>
    </lineage>
</organism>
<evidence type="ECO:0000256" key="9">
    <source>
        <dbReference type="ARBA" id="ARBA00023136"/>
    </source>
</evidence>
<keyword evidence="3 13" id="KW-0813">Transport</keyword>
<evidence type="ECO:0000256" key="14">
    <source>
        <dbReference type="SAM" id="Phobius"/>
    </source>
</evidence>
<evidence type="ECO:0000256" key="7">
    <source>
        <dbReference type="ARBA" id="ARBA00023053"/>
    </source>
</evidence>
<keyword evidence="12 13" id="KW-0407">Ion channel</keyword>
<keyword evidence="5 13" id="KW-0812">Transmembrane</keyword>
<evidence type="ECO:0000256" key="8">
    <source>
        <dbReference type="ARBA" id="ARBA00023065"/>
    </source>
</evidence>
<evidence type="ECO:0000256" key="2">
    <source>
        <dbReference type="ARBA" id="ARBA00007193"/>
    </source>
</evidence>
<proteinExistence type="inferred from homology"/>
<evidence type="ECO:0000256" key="10">
    <source>
        <dbReference type="ARBA" id="ARBA00023180"/>
    </source>
</evidence>
<feature type="transmembrane region" description="Helical" evidence="14">
    <location>
        <begin position="69"/>
        <end position="95"/>
    </location>
</feature>
<keyword evidence="4 13" id="KW-0894">Sodium channel</keyword>